<gene>
    <name evidence="5" type="ORF">CQY20_01565</name>
    <name evidence="4" type="ORF">MAGR_41330</name>
</gene>
<evidence type="ECO:0000256" key="2">
    <source>
        <dbReference type="SAM" id="Phobius"/>
    </source>
</evidence>
<feature type="transmembrane region" description="Helical" evidence="2">
    <location>
        <begin position="170"/>
        <end position="190"/>
    </location>
</feature>
<dbReference type="AlphaFoldDB" id="A0A2A7NFT0"/>
<dbReference type="OrthoDB" id="9781349at2"/>
<evidence type="ECO:0000313" key="5">
    <source>
        <dbReference type="EMBL" id="PEG42709.1"/>
    </source>
</evidence>
<reference evidence="4 7" key="2">
    <citation type="journal article" date="2019" name="Emerg. Microbes Infect.">
        <title>Comprehensive subspecies identification of 175 nontuberculous mycobacteria species based on 7547 genomic profiles.</title>
        <authorList>
            <person name="Matsumoto Y."/>
            <person name="Kinjo T."/>
            <person name="Motooka D."/>
            <person name="Nabeya D."/>
            <person name="Jung N."/>
            <person name="Uechi K."/>
            <person name="Horii T."/>
            <person name="Iida T."/>
            <person name="Fujita J."/>
            <person name="Nakamura S."/>
        </authorList>
    </citation>
    <scope>NUCLEOTIDE SEQUENCE [LARGE SCALE GENOMIC DNA]</scope>
    <source>
        <strain evidence="4 7">JCM 6377</strain>
    </source>
</reference>
<keyword evidence="2" id="KW-0472">Membrane</keyword>
<feature type="transmembrane region" description="Helical" evidence="2">
    <location>
        <begin position="312"/>
        <end position="334"/>
    </location>
</feature>
<dbReference type="Proteomes" id="UP000220914">
    <property type="component" value="Unassembled WGS sequence"/>
</dbReference>
<evidence type="ECO:0000313" key="6">
    <source>
        <dbReference type="Proteomes" id="UP000220914"/>
    </source>
</evidence>
<keyword evidence="2" id="KW-1133">Transmembrane helix</keyword>
<name>A0A2A7NFT0_MYCAG</name>
<protein>
    <submittedName>
        <fullName evidence="5">Tripartite tricarboxylate transporter TctA</fullName>
    </submittedName>
</protein>
<feature type="transmembrane region" description="Helical" evidence="2">
    <location>
        <begin position="355"/>
        <end position="379"/>
    </location>
</feature>
<accession>A0A2A7NFT0</accession>
<feature type="transmembrane region" description="Helical" evidence="2">
    <location>
        <begin position="202"/>
        <end position="223"/>
    </location>
</feature>
<feature type="region of interest" description="Disordered" evidence="1">
    <location>
        <begin position="497"/>
        <end position="521"/>
    </location>
</feature>
<dbReference type="EMBL" id="PDCP01000002">
    <property type="protein sequence ID" value="PEG42709.1"/>
    <property type="molecule type" value="Genomic_DNA"/>
</dbReference>
<proteinExistence type="predicted"/>
<reference evidence="5 6" key="1">
    <citation type="submission" date="2017-10" db="EMBL/GenBank/DDBJ databases">
        <title>The new phylogeny of genus Mycobacterium.</title>
        <authorList>
            <person name="Tortoli E."/>
            <person name="Trovato A."/>
            <person name="Cirillo D.M."/>
        </authorList>
    </citation>
    <scope>NUCLEOTIDE SEQUENCE [LARGE SCALE GENOMIC DNA]</scope>
    <source>
        <strain evidence="5 6">CCUG37673</strain>
    </source>
</reference>
<dbReference type="RefSeq" id="WP_097937895.1">
    <property type="nucleotide sequence ID" value="NZ_BLKS01000001.1"/>
</dbReference>
<dbReference type="PANTHER" id="PTHR35342:SF5">
    <property type="entry name" value="TRICARBOXYLIC TRANSPORT PROTEIN"/>
    <property type="match status" value="1"/>
</dbReference>
<dbReference type="Pfam" id="PF01970">
    <property type="entry name" value="TctA"/>
    <property type="match status" value="1"/>
</dbReference>
<sequence>MGTIDGFMQGLSLAVTPELLLAAFLGALAGTLIGVLPGLGPVAGAALVLPLTFAYSPAVGLILIAGIYLGAQYGGSTTSVLLNIPGDASAIVATFDGHEMAKKGRAGPALTIMAIGSFIAGTVGLTILVFTATSVSRLALNFGPPEFFALTAGGLLALARISGGSVAGGLLPMILGIAMATVGLEAATSYPRFTFGNNDLSLGLSIATVAVGLYGISEMMYMIESRDADRRPMRIGMRDLMPSAEEWKRAVTPWCRGSLLGFFFGLLPVPSATLSTFTSYKLEQTVSKHRKELGKGAVEGIAGPEAANNSAAIGSLVPVLVLGLPFSATLALMISAMVVQGIQPGPMILTQRPELFWSVVAAMVVANCMLLVLNLPMVGVWVRVLQIRRPYLVASIVLIAAIGSYSVSYNIIDVRLMIAIGIVGYVLRKLNFSLASLLVGLVLGPLIEKYFMQSMFISRGDIGYLFRSPISIGVWTLVAIVLIGGLFTPLLRRRRTRRPKPTTDETQTTDDAKNMAEETHG</sequence>
<feature type="compositionally biased region" description="Basic and acidic residues" evidence="1">
    <location>
        <begin position="510"/>
        <end position="521"/>
    </location>
</feature>
<feature type="transmembrane region" description="Helical" evidence="2">
    <location>
        <begin position="109"/>
        <end position="132"/>
    </location>
</feature>
<evidence type="ECO:0000313" key="4">
    <source>
        <dbReference type="EMBL" id="GFG52692.1"/>
    </source>
</evidence>
<evidence type="ECO:0000256" key="1">
    <source>
        <dbReference type="SAM" id="MobiDB-lite"/>
    </source>
</evidence>
<feature type="transmembrane region" description="Helical" evidence="2">
    <location>
        <begin position="432"/>
        <end position="452"/>
    </location>
</feature>
<feature type="transmembrane region" description="Helical" evidence="2">
    <location>
        <begin position="20"/>
        <end position="39"/>
    </location>
</feature>
<feature type="transmembrane region" description="Helical" evidence="2">
    <location>
        <begin position="391"/>
        <end position="412"/>
    </location>
</feature>
<feature type="domain" description="DUF112" evidence="3">
    <location>
        <begin position="20"/>
        <end position="438"/>
    </location>
</feature>
<evidence type="ECO:0000313" key="7">
    <source>
        <dbReference type="Proteomes" id="UP000465302"/>
    </source>
</evidence>
<comment type="caution">
    <text evidence="5">The sequence shown here is derived from an EMBL/GenBank/DDBJ whole genome shotgun (WGS) entry which is preliminary data.</text>
</comment>
<feature type="transmembrane region" description="Helical" evidence="2">
    <location>
        <begin position="472"/>
        <end position="491"/>
    </location>
</feature>
<feature type="transmembrane region" description="Helical" evidence="2">
    <location>
        <begin position="138"/>
        <end position="158"/>
    </location>
</feature>
<keyword evidence="6" id="KW-1185">Reference proteome</keyword>
<reference evidence="4" key="3">
    <citation type="submission" date="2020-02" db="EMBL/GenBank/DDBJ databases">
        <authorList>
            <person name="Matsumoto Y."/>
            <person name="Motooka D."/>
            <person name="Nakamura S."/>
        </authorList>
    </citation>
    <scope>NUCLEOTIDE SEQUENCE</scope>
    <source>
        <strain evidence="4">JCM 6377</strain>
    </source>
</reference>
<organism evidence="5 6">
    <name type="scientific">Mycolicibacterium agri</name>
    <name type="common">Mycobacterium agri</name>
    <dbReference type="NCBI Taxonomy" id="36811"/>
    <lineage>
        <taxon>Bacteria</taxon>
        <taxon>Bacillati</taxon>
        <taxon>Actinomycetota</taxon>
        <taxon>Actinomycetes</taxon>
        <taxon>Mycobacteriales</taxon>
        <taxon>Mycobacteriaceae</taxon>
        <taxon>Mycolicibacterium</taxon>
    </lineage>
</organism>
<dbReference type="EMBL" id="BLKS01000001">
    <property type="protein sequence ID" value="GFG52692.1"/>
    <property type="molecule type" value="Genomic_DNA"/>
</dbReference>
<keyword evidence="2" id="KW-0812">Transmembrane</keyword>
<dbReference type="Proteomes" id="UP000465302">
    <property type="component" value="Unassembled WGS sequence"/>
</dbReference>
<dbReference type="PANTHER" id="PTHR35342">
    <property type="entry name" value="TRICARBOXYLIC TRANSPORT PROTEIN"/>
    <property type="match status" value="1"/>
</dbReference>
<feature type="transmembrane region" description="Helical" evidence="2">
    <location>
        <begin position="45"/>
        <end position="69"/>
    </location>
</feature>
<feature type="transmembrane region" description="Helical" evidence="2">
    <location>
        <begin position="259"/>
        <end position="280"/>
    </location>
</feature>
<dbReference type="InterPro" id="IPR002823">
    <property type="entry name" value="DUF112_TM"/>
</dbReference>
<evidence type="ECO:0000259" key="3">
    <source>
        <dbReference type="Pfam" id="PF01970"/>
    </source>
</evidence>